<name>A0A0P6VWJ0_9BACI</name>
<gene>
    <name evidence="12" type="ORF">AM506_10555</name>
</gene>
<dbReference type="InterPro" id="IPR044068">
    <property type="entry name" value="CB"/>
</dbReference>
<reference evidence="12 13" key="1">
    <citation type="submission" date="2015-08" db="EMBL/GenBank/DDBJ databases">
        <title>Draft Genome Sequence of Bacillus vietnamensis UCD-SED5.</title>
        <authorList>
            <person name="Lee R.D."/>
            <person name="Jospin G."/>
            <person name="Lang J.M."/>
            <person name="Coil D.A."/>
            <person name="Eisen J.A."/>
        </authorList>
    </citation>
    <scope>NUCLEOTIDE SEQUENCE [LARGE SCALE GENOMIC DNA]</scope>
    <source>
        <strain evidence="12 13">UCD-SED5</strain>
    </source>
</reference>
<feature type="domain" description="Core-binding (CB)" evidence="11">
    <location>
        <begin position="6"/>
        <end position="90"/>
    </location>
</feature>
<evidence type="ECO:0000256" key="1">
    <source>
        <dbReference type="ARBA" id="ARBA00004496"/>
    </source>
</evidence>
<evidence type="ECO:0000256" key="5">
    <source>
        <dbReference type="ARBA" id="ARBA00022908"/>
    </source>
</evidence>
<accession>A0A0P6VWJ0</accession>
<dbReference type="CDD" id="cd00397">
    <property type="entry name" value="DNA_BRE_C"/>
    <property type="match status" value="1"/>
</dbReference>
<evidence type="ECO:0000256" key="9">
    <source>
        <dbReference type="PROSITE-ProRule" id="PRU01248"/>
    </source>
</evidence>
<feature type="domain" description="Tyr recombinase" evidence="10">
    <location>
        <begin position="107"/>
        <end position="273"/>
    </location>
</feature>
<dbReference type="GO" id="GO:0007059">
    <property type="term" value="P:chromosome segregation"/>
    <property type="evidence" value="ECO:0007669"/>
    <property type="project" value="UniProtKB-KW"/>
</dbReference>
<keyword evidence="7" id="KW-0233">DNA recombination</keyword>
<evidence type="ECO:0000256" key="8">
    <source>
        <dbReference type="ARBA" id="ARBA00023306"/>
    </source>
</evidence>
<evidence type="ECO:0000259" key="10">
    <source>
        <dbReference type="PROSITE" id="PS51898"/>
    </source>
</evidence>
<dbReference type="EMBL" id="LIXZ01000007">
    <property type="protein sequence ID" value="KPL59400.1"/>
    <property type="molecule type" value="Genomic_DNA"/>
</dbReference>
<dbReference type="PANTHER" id="PTHR30349">
    <property type="entry name" value="PHAGE INTEGRASE-RELATED"/>
    <property type="match status" value="1"/>
</dbReference>
<organism evidence="12 13">
    <name type="scientific">Rossellomorea vietnamensis</name>
    <dbReference type="NCBI Taxonomy" id="218284"/>
    <lineage>
        <taxon>Bacteria</taxon>
        <taxon>Bacillati</taxon>
        <taxon>Bacillota</taxon>
        <taxon>Bacilli</taxon>
        <taxon>Bacillales</taxon>
        <taxon>Bacillaceae</taxon>
        <taxon>Rossellomorea</taxon>
    </lineage>
</organism>
<dbReference type="Gene3D" id="1.10.443.10">
    <property type="entry name" value="Intergrase catalytic core"/>
    <property type="match status" value="1"/>
</dbReference>
<dbReference type="InterPro" id="IPR050090">
    <property type="entry name" value="Tyrosine_recombinase_XerCD"/>
</dbReference>
<dbReference type="GO" id="GO:0015074">
    <property type="term" value="P:DNA integration"/>
    <property type="evidence" value="ECO:0007669"/>
    <property type="project" value="UniProtKB-KW"/>
</dbReference>
<evidence type="ECO:0000256" key="6">
    <source>
        <dbReference type="ARBA" id="ARBA00023125"/>
    </source>
</evidence>
<evidence type="ECO:0000259" key="11">
    <source>
        <dbReference type="PROSITE" id="PS51900"/>
    </source>
</evidence>
<dbReference type="Pfam" id="PF00589">
    <property type="entry name" value="Phage_integrase"/>
    <property type="match status" value="1"/>
</dbReference>
<dbReference type="InterPro" id="IPR004107">
    <property type="entry name" value="Integrase_SAM-like_N"/>
</dbReference>
<evidence type="ECO:0000313" key="12">
    <source>
        <dbReference type="EMBL" id="KPL59400.1"/>
    </source>
</evidence>
<evidence type="ECO:0000256" key="3">
    <source>
        <dbReference type="ARBA" id="ARBA00022618"/>
    </source>
</evidence>
<keyword evidence="5" id="KW-0229">DNA integration</keyword>
<dbReference type="PANTHER" id="PTHR30349:SF77">
    <property type="entry name" value="TYROSINE RECOMBINASE XERC"/>
    <property type="match status" value="1"/>
</dbReference>
<dbReference type="InterPro" id="IPR010998">
    <property type="entry name" value="Integrase_recombinase_N"/>
</dbReference>
<dbReference type="AlphaFoldDB" id="A0A0P6VWJ0"/>
<keyword evidence="2" id="KW-0963">Cytoplasm</keyword>
<dbReference type="Gene3D" id="1.10.150.130">
    <property type="match status" value="1"/>
</dbReference>
<dbReference type="Proteomes" id="UP000050398">
    <property type="component" value="Unassembled WGS sequence"/>
</dbReference>
<dbReference type="PATRIC" id="fig|218284.4.peg.3803"/>
<dbReference type="GO" id="GO:0005737">
    <property type="term" value="C:cytoplasm"/>
    <property type="evidence" value="ECO:0007669"/>
    <property type="project" value="UniProtKB-SubCell"/>
</dbReference>
<protein>
    <submittedName>
        <fullName evidence="12">Uncharacterized protein</fullName>
    </submittedName>
</protein>
<dbReference type="GO" id="GO:0003677">
    <property type="term" value="F:DNA binding"/>
    <property type="evidence" value="ECO:0007669"/>
    <property type="project" value="UniProtKB-UniRule"/>
</dbReference>
<evidence type="ECO:0000313" key="13">
    <source>
        <dbReference type="Proteomes" id="UP000050398"/>
    </source>
</evidence>
<sequence>MVLLQSSSSTSIDSFLKWLEQEGKSLNTISTYHQELKKFEHWLQENQQTLEEVTQTDVQDYILFLEEKGKSPITTDKILGAIRTFSKYLKKPQVTLGIQIQKADKNDEIDVLMKKDCEMLLSEVREHENERNIAIVYMLLHTGIRVSELCGLNQSDLDFLEGNLKVMSPHGEERVIPLSDELKDHLTKYLPLNPTEKALFVSKSNERLTERAVQYMLKKYGVNAQKLRHTFCQQLIDKGVGLEVVSKLAGHKDINVTKKYAKSRVQHSEYEDAIRKTFSIEG</sequence>
<dbReference type="PROSITE" id="PS51898">
    <property type="entry name" value="TYR_RECOMBINASE"/>
    <property type="match status" value="1"/>
</dbReference>
<keyword evidence="3" id="KW-0132">Cell division</keyword>
<evidence type="ECO:0000256" key="2">
    <source>
        <dbReference type="ARBA" id="ARBA00022490"/>
    </source>
</evidence>
<keyword evidence="6 9" id="KW-0238">DNA-binding</keyword>
<dbReference type="GO" id="GO:0051301">
    <property type="term" value="P:cell division"/>
    <property type="evidence" value="ECO:0007669"/>
    <property type="project" value="UniProtKB-KW"/>
</dbReference>
<comment type="caution">
    <text evidence="12">The sequence shown here is derived from an EMBL/GenBank/DDBJ whole genome shotgun (WGS) entry which is preliminary data.</text>
</comment>
<comment type="subcellular location">
    <subcellularLocation>
        <location evidence="1">Cytoplasm</location>
    </subcellularLocation>
</comment>
<evidence type="ECO:0000256" key="4">
    <source>
        <dbReference type="ARBA" id="ARBA00022829"/>
    </source>
</evidence>
<dbReference type="GO" id="GO:0006310">
    <property type="term" value="P:DNA recombination"/>
    <property type="evidence" value="ECO:0007669"/>
    <property type="project" value="UniProtKB-KW"/>
</dbReference>
<dbReference type="InterPro" id="IPR011010">
    <property type="entry name" value="DNA_brk_join_enz"/>
</dbReference>
<proteinExistence type="predicted"/>
<evidence type="ECO:0000256" key="7">
    <source>
        <dbReference type="ARBA" id="ARBA00023172"/>
    </source>
</evidence>
<dbReference type="SUPFAM" id="SSF56349">
    <property type="entry name" value="DNA breaking-rejoining enzymes"/>
    <property type="match status" value="1"/>
</dbReference>
<dbReference type="InterPro" id="IPR002104">
    <property type="entry name" value="Integrase_catalytic"/>
</dbReference>
<keyword evidence="4" id="KW-0159">Chromosome partition</keyword>
<keyword evidence="8" id="KW-0131">Cell cycle</keyword>
<dbReference type="InterPro" id="IPR013762">
    <property type="entry name" value="Integrase-like_cat_sf"/>
</dbReference>
<dbReference type="Pfam" id="PF02899">
    <property type="entry name" value="Phage_int_SAM_1"/>
    <property type="match status" value="1"/>
</dbReference>
<dbReference type="PROSITE" id="PS51900">
    <property type="entry name" value="CB"/>
    <property type="match status" value="1"/>
</dbReference>